<protein>
    <submittedName>
        <fullName evidence="1">Uncharacterized protein</fullName>
    </submittedName>
</protein>
<reference evidence="1" key="1">
    <citation type="submission" date="2018-02" db="EMBL/GenBank/DDBJ databases">
        <title>Rhizophora mucronata_Transcriptome.</title>
        <authorList>
            <person name="Meera S.P."/>
            <person name="Sreeshan A."/>
            <person name="Augustine A."/>
        </authorList>
    </citation>
    <scope>NUCLEOTIDE SEQUENCE</scope>
    <source>
        <tissue evidence="1">Leaf</tissue>
    </source>
</reference>
<dbReference type="AlphaFoldDB" id="A0A2P2QI82"/>
<accession>A0A2P2QI82</accession>
<organism evidence="1">
    <name type="scientific">Rhizophora mucronata</name>
    <name type="common">Asiatic mangrove</name>
    <dbReference type="NCBI Taxonomy" id="61149"/>
    <lineage>
        <taxon>Eukaryota</taxon>
        <taxon>Viridiplantae</taxon>
        <taxon>Streptophyta</taxon>
        <taxon>Embryophyta</taxon>
        <taxon>Tracheophyta</taxon>
        <taxon>Spermatophyta</taxon>
        <taxon>Magnoliopsida</taxon>
        <taxon>eudicotyledons</taxon>
        <taxon>Gunneridae</taxon>
        <taxon>Pentapetalae</taxon>
        <taxon>rosids</taxon>
        <taxon>fabids</taxon>
        <taxon>Malpighiales</taxon>
        <taxon>Rhizophoraceae</taxon>
        <taxon>Rhizophora</taxon>
    </lineage>
</organism>
<dbReference type="EMBL" id="GGEC01086172">
    <property type="protein sequence ID" value="MBX66656.1"/>
    <property type="molecule type" value="Transcribed_RNA"/>
</dbReference>
<name>A0A2P2QI82_RHIMU</name>
<evidence type="ECO:0000313" key="1">
    <source>
        <dbReference type="EMBL" id="MBX66656.1"/>
    </source>
</evidence>
<sequence>MNCSCSESCPKFLLLVQATCDQKENQWMRWVNREIDSLPRVTEVNSTNNAECLNLVDIMEAS</sequence>
<proteinExistence type="predicted"/>